<dbReference type="SUPFAM" id="SSF50475">
    <property type="entry name" value="FMN-binding split barrel"/>
    <property type="match status" value="1"/>
</dbReference>
<dbReference type="AlphaFoldDB" id="A0A4R7FSX8"/>
<proteinExistence type="inferred from homology"/>
<dbReference type="RefSeq" id="WP_133765612.1">
    <property type="nucleotide sequence ID" value="NZ_BAAARP010000003.1"/>
</dbReference>
<comment type="caution">
    <text evidence="3">The sequence shown here is derived from an EMBL/GenBank/DDBJ whole genome shotgun (WGS) entry which is preliminary data.</text>
</comment>
<evidence type="ECO:0000313" key="3">
    <source>
        <dbReference type="EMBL" id="TDS80963.1"/>
    </source>
</evidence>
<gene>
    <name evidence="3" type="ORF">CLV52_1535</name>
</gene>
<dbReference type="InterPro" id="IPR012349">
    <property type="entry name" value="Split_barrel_FMN-bd"/>
</dbReference>
<dbReference type="NCBIfam" id="TIGR00026">
    <property type="entry name" value="hi_GC_TIGR00026"/>
    <property type="match status" value="1"/>
</dbReference>
<evidence type="ECO:0000256" key="2">
    <source>
        <dbReference type="ARBA" id="ARBA00049106"/>
    </source>
</evidence>
<dbReference type="Pfam" id="PF04075">
    <property type="entry name" value="F420H2_quin_red"/>
    <property type="match status" value="1"/>
</dbReference>
<sequence length="137" mass="15638">MDMRAFDEVVVRRFRAGEEIEGLHRDRLLLLTTTGRHSGERRTAPMMFVRFDDDPLVIASDDGAARHPSWLLNLRADPHARVETPDGRAAEVVAEELTGDERIVAWDDLVARFPFFAEQQERAGDRVIPLVRLRSCD</sequence>
<dbReference type="OrthoDB" id="8225825at2"/>
<dbReference type="GO" id="GO:0016491">
    <property type="term" value="F:oxidoreductase activity"/>
    <property type="evidence" value="ECO:0007669"/>
    <property type="project" value="InterPro"/>
</dbReference>
<organism evidence="3 4">
    <name type="scientific">Amnibacterium kyonggiense</name>
    <dbReference type="NCBI Taxonomy" id="595671"/>
    <lineage>
        <taxon>Bacteria</taxon>
        <taxon>Bacillati</taxon>
        <taxon>Actinomycetota</taxon>
        <taxon>Actinomycetes</taxon>
        <taxon>Micrococcales</taxon>
        <taxon>Microbacteriaceae</taxon>
        <taxon>Amnibacterium</taxon>
    </lineage>
</organism>
<dbReference type="GO" id="GO:0005886">
    <property type="term" value="C:plasma membrane"/>
    <property type="evidence" value="ECO:0007669"/>
    <property type="project" value="TreeGrafter"/>
</dbReference>
<protein>
    <submittedName>
        <fullName evidence="3">Deazaflavin-dependent oxidoreductase (Nitroreductase family)</fullName>
    </submittedName>
</protein>
<comment type="catalytic activity">
    <reaction evidence="2">
        <text>oxidized coenzyme F420-(gamma-L-Glu)(n) + a quinol + H(+) = reduced coenzyme F420-(gamma-L-Glu)(n) + a quinone</text>
        <dbReference type="Rhea" id="RHEA:39663"/>
        <dbReference type="Rhea" id="RHEA-COMP:12939"/>
        <dbReference type="Rhea" id="RHEA-COMP:14378"/>
        <dbReference type="ChEBI" id="CHEBI:15378"/>
        <dbReference type="ChEBI" id="CHEBI:24646"/>
        <dbReference type="ChEBI" id="CHEBI:132124"/>
        <dbReference type="ChEBI" id="CHEBI:133980"/>
        <dbReference type="ChEBI" id="CHEBI:139511"/>
    </reaction>
</comment>
<dbReference type="InterPro" id="IPR004378">
    <property type="entry name" value="F420H2_quin_Rdtase"/>
</dbReference>
<dbReference type="Gene3D" id="2.30.110.10">
    <property type="entry name" value="Electron Transport, Fmn-binding Protein, Chain A"/>
    <property type="match status" value="1"/>
</dbReference>
<dbReference type="PANTHER" id="PTHR39428:SF1">
    <property type="entry name" value="F420H(2)-DEPENDENT QUINONE REDUCTASE RV1261C"/>
    <property type="match status" value="1"/>
</dbReference>
<comment type="similarity">
    <text evidence="1">Belongs to the F420H(2)-dependent quinone reductase family.</text>
</comment>
<dbReference type="Proteomes" id="UP000295344">
    <property type="component" value="Unassembled WGS sequence"/>
</dbReference>
<name>A0A4R7FSX8_9MICO</name>
<keyword evidence="4" id="KW-1185">Reference proteome</keyword>
<evidence type="ECO:0000256" key="1">
    <source>
        <dbReference type="ARBA" id="ARBA00008710"/>
    </source>
</evidence>
<dbReference type="GO" id="GO:0070967">
    <property type="term" value="F:coenzyme F420 binding"/>
    <property type="evidence" value="ECO:0007669"/>
    <property type="project" value="TreeGrafter"/>
</dbReference>
<dbReference type="EMBL" id="SOAM01000001">
    <property type="protein sequence ID" value="TDS80963.1"/>
    <property type="molecule type" value="Genomic_DNA"/>
</dbReference>
<dbReference type="PANTHER" id="PTHR39428">
    <property type="entry name" value="F420H(2)-DEPENDENT QUINONE REDUCTASE RV1261C"/>
    <property type="match status" value="1"/>
</dbReference>
<reference evidence="3 4" key="1">
    <citation type="submission" date="2019-03" db="EMBL/GenBank/DDBJ databases">
        <title>Genomic Encyclopedia of Archaeal and Bacterial Type Strains, Phase II (KMG-II): from individual species to whole genera.</title>
        <authorList>
            <person name="Goeker M."/>
        </authorList>
    </citation>
    <scope>NUCLEOTIDE SEQUENCE [LARGE SCALE GENOMIC DNA]</scope>
    <source>
        <strain evidence="3 4">DSM 24782</strain>
    </source>
</reference>
<evidence type="ECO:0000313" key="4">
    <source>
        <dbReference type="Proteomes" id="UP000295344"/>
    </source>
</evidence>
<accession>A0A4R7FSX8</accession>